<dbReference type="EMBL" id="OBDY01000048">
    <property type="protein sequence ID" value="SNY73621.1"/>
    <property type="molecule type" value="Genomic_DNA"/>
</dbReference>
<dbReference type="SUPFAM" id="SSF46689">
    <property type="entry name" value="Homeodomain-like"/>
    <property type="match status" value="1"/>
</dbReference>
<evidence type="ECO:0000313" key="2">
    <source>
        <dbReference type="EMBL" id="SNY73621.1"/>
    </source>
</evidence>
<gene>
    <name evidence="2" type="ORF">SAMN05421748_1481</name>
</gene>
<evidence type="ECO:0000259" key="1">
    <source>
        <dbReference type="Pfam" id="PF13592"/>
    </source>
</evidence>
<feature type="domain" description="Winged helix-turn helix" evidence="1">
    <location>
        <begin position="79"/>
        <end position="134"/>
    </location>
</feature>
<keyword evidence="3" id="KW-1185">Reference proteome</keyword>
<dbReference type="Pfam" id="PF13551">
    <property type="entry name" value="HTH_29"/>
    <property type="match status" value="1"/>
</dbReference>
<dbReference type="Proteomes" id="UP000219612">
    <property type="component" value="Unassembled WGS sequence"/>
</dbReference>
<dbReference type="InterPro" id="IPR009057">
    <property type="entry name" value="Homeodomain-like_sf"/>
</dbReference>
<dbReference type="AlphaFoldDB" id="A0A285KQQ8"/>
<protein>
    <submittedName>
        <fullName evidence="2">Transposase</fullName>
    </submittedName>
</protein>
<dbReference type="OrthoDB" id="8479510at2"/>
<feature type="non-terminal residue" evidence="2">
    <location>
        <position position="134"/>
    </location>
</feature>
<evidence type="ECO:0000313" key="3">
    <source>
        <dbReference type="Proteomes" id="UP000219612"/>
    </source>
</evidence>
<proteinExistence type="predicted"/>
<organism evidence="2 3">
    <name type="scientific">Paractinoplanes atraurantiacus</name>
    <dbReference type="NCBI Taxonomy" id="1036182"/>
    <lineage>
        <taxon>Bacteria</taxon>
        <taxon>Bacillati</taxon>
        <taxon>Actinomycetota</taxon>
        <taxon>Actinomycetes</taxon>
        <taxon>Micromonosporales</taxon>
        <taxon>Micromonosporaceae</taxon>
        <taxon>Paractinoplanes</taxon>
    </lineage>
</organism>
<dbReference type="Pfam" id="PF13592">
    <property type="entry name" value="HTH_33"/>
    <property type="match status" value="1"/>
</dbReference>
<sequence>MWQRVAVLFAEGRSAVEVAGLLEVSAKSAYRWRRAWVAGGAEALASRGPAGPDPKLSDEQLARLKARLELGPAAAGYGEDQRWTWARVVALIAAMFHIQVGVTTAWQAMRRLGYTAQLPIPRAIERDEAAIAHW</sequence>
<dbReference type="InterPro" id="IPR025959">
    <property type="entry name" value="Winged_HTH_dom"/>
</dbReference>
<accession>A0A285KQQ8</accession>
<reference evidence="2 3" key="1">
    <citation type="submission" date="2017-09" db="EMBL/GenBank/DDBJ databases">
        <authorList>
            <person name="Ehlers B."/>
            <person name="Leendertz F.H."/>
        </authorList>
    </citation>
    <scope>NUCLEOTIDE SEQUENCE [LARGE SCALE GENOMIC DNA]</scope>
    <source>
        <strain evidence="2 3">CGMCC 4.6857</strain>
    </source>
</reference>
<name>A0A285KQQ8_9ACTN</name>